<keyword evidence="1" id="KW-0863">Zinc-finger</keyword>
<organism evidence="3 4">
    <name type="scientific">Linum tenue</name>
    <dbReference type="NCBI Taxonomy" id="586396"/>
    <lineage>
        <taxon>Eukaryota</taxon>
        <taxon>Viridiplantae</taxon>
        <taxon>Streptophyta</taxon>
        <taxon>Embryophyta</taxon>
        <taxon>Tracheophyta</taxon>
        <taxon>Spermatophyta</taxon>
        <taxon>Magnoliopsida</taxon>
        <taxon>eudicotyledons</taxon>
        <taxon>Gunneridae</taxon>
        <taxon>Pentapetalae</taxon>
        <taxon>rosids</taxon>
        <taxon>fabids</taxon>
        <taxon>Malpighiales</taxon>
        <taxon>Linaceae</taxon>
        <taxon>Linum</taxon>
    </lineage>
</organism>
<feature type="domain" description="CCHC-type" evidence="2">
    <location>
        <begin position="89"/>
        <end position="102"/>
    </location>
</feature>
<reference evidence="3" key="1">
    <citation type="submission" date="2022-08" db="EMBL/GenBank/DDBJ databases">
        <authorList>
            <person name="Gutierrez-Valencia J."/>
        </authorList>
    </citation>
    <scope>NUCLEOTIDE SEQUENCE</scope>
</reference>
<dbReference type="InterPro" id="IPR036875">
    <property type="entry name" value="Znf_CCHC_sf"/>
</dbReference>
<evidence type="ECO:0000256" key="1">
    <source>
        <dbReference type="PROSITE-ProRule" id="PRU00047"/>
    </source>
</evidence>
<dbReference type="InterPro" id="IPR040256">
    <property type="entry name" value="At4g02000-like"/>
</dbReference>
<comment type="caution">
    <text evidence="3">The sequence shown here is derived from an EMBL/GenBank/DDBJ whole genome shotgun (WGS) entry which is preliminary data.</text>
</comment>
<keyword evidence="1" id="KW-0479">Metal-binding</keyword>
<keyword evidence="4" id="KW-1185">Reference proteome</keyword>
<evidence type="ECO:0000259" key="2">
    <source>
        <dbReference type="PROSITE" id="PS50158"/>
    </source>
</evidence>
<dbReference type="GO" id="GO:0003676">
    <property type="term" value="F:nucleic acid binding"/>
    <property type="evidence" value="ECO:0007669"/>
    <property type="project" value="InterPro"/>
</dbReference>
<keyword evidence="1" id="KW-0862">Zinc</keyword>
<evidence type="ECO:0000313" key="4">
    <source>
        <dbReference type="Proteomes" id="UP001154282"/>
    </source>
</evidence>
<dbReference type="InterPro" id="IPR001878">
    <property type="entry name" value="Znf_CCHC"/>
</dbReference>
<dbReference type="Pfam" id="PF14392">
    <property type="entry name" value="zf-CCHC_4"/>
    <property type="match status" value="1"/>
</dbReference>
<name>A0AAV0NTU3_9ROSI</name>
<dbReference type="InterPro" id="IPR025836">
    <property type="entry name" value="Zn_knuckle_CX2CX4HX4C"/>
</dbReference>
<dbReference type="GO" id="GO:0008270">
    <property type="term" value="F:zinc ion binding"/>
    <property type="evidence" value="ECO:0007669"/>
    <property type="project" value="UniProtKB-KW"/>
</dbReference>
<dbReference type="SUPFAM" id="SSF57756">
    <property type="entry name" value="Retrovirus zinc finger-like domains"/>
    <property type="match status" value="1"/>
</dbReference>
<proteinExistence type="predicted"/>
<evidence type="ECO:0000313" key="3">
    <source>
        <dbReference type="EMBL" id="CAI0462172.1"/>
    </source>
</evidence>
<dbReference type="PANTHER" id="PTHR31286:SF167">
    <property type="entry name" value="OS09G0268800 PROTEIN"/>
    <property type="match status" value="1"/>
</dbReference>
<dbReference type="EMBL" id="CAMGYJ010000008">
    <property type="protein sequence ID" value="CAI0462172.1"/>
    <property type="molecule type" value="Genomic_DNA"/>
</dbReference>
<dbReference type="PANTHER" id="PTHR31286">
    <property type="entry name" value="GLYCINE-RICH CELL WALL STRUCTURAL PROTEIN 1.8-LIKE"/>
    <property type="match status" value="1"/>
</dbReference>
<gene>
    <name evidence="3" type="ORF">LITE_LOCUS35241</name>
</gene>
<accession>A0AAV0NTU3</accession>
<dbReference type="PROSITE" id="PS50158">
    <property type="entry name" value="ZF_CCHC"/>
    <property type="match status" value="1"/>
</dbReference>
<sequence length="126" mass="14175">MSKAPFRIQLWGVKDDCCTKLFGQKMVAAVAGPVLDSGVFECMETGEHFIKVNTVIDFAKPLRSQLLAASDEIDNFWVSLKYEFLPSFCFHCGRVGHARRDCAFDPPLGKERFGPRMSTKKVGRKI</sequence>
<dbReference type="Proteomes" id="UP001154282">
    <property type="component" value="Unassembled WGS sequence"/>
</dbReference>
<dbReference type="AlphaFoldDB" id="A0AAV0NTU3"/>
<protein>
    <recommendedName>
        <fullName evidence="2">CCHC-type domain-containing protein</fullName>
    </recommendedName>
</protein>